<dbReference type="Proteomes" id="UP001293254">
    <property type="component" value="Unassembled WGS sequence"/>
</dbReference>
<proteinExistence type="predicted"/>
<sequence length="199" mass="23008">MAIPNSLVWHFSKTESFSVRSAYNVSVELAHKDIRACSRGLGEVPRGGWDFIWKQKLSGKVKVFAWRLCKQALPTGLNLKRRHLQLQCSCSHCFVEEEDSKHSMLDYDFARQTWALSNLPWNVVSVWGDCAESWVHYLHRNLEAWEYRFALMVAWRLCYCRNKCLMEESRSSPGEVVTTCTSYLLSFDAAFPANNSVED</sequence>
<feature type="domain" description="Reverse transcriptase zinc-binding" evidence="1">
    <location>
        <begin position="17"/>
        <end position="114"/>
    </location>
</feature>
<dbReference type="InterPro" id="IPR026960">
    <property type="entry name" value="RVT-Znf"/>
</dbReference>
<reference evidence="2" key="2">
    <citation type="journal article" date="2024" name="Plant">
        <title>Genomic evolution and insights into agronomic trait innovations of Sesamum species.</title>
        <authorList>
            <person name="Miao H."/>
            <person name="Wang L."/>
            <person name="Qu L."/>
            <person name="Liu H."/>
            <person name="Sun Y."/>
            <person name="Le M."/>
            <person name="Wang Q."/>
            <person name="Wei S."/>
            <person name="Zheng Y."/>
            <person name="Lin W."/>
            <person name="Duan Y."/>
            <person name="Cao H."/>
            <person name="Xiong S."/>
            <person name="Wang X."/>
            <person name="Wei L."/>
            <person name="Li C."/>
            <person name="Ma Q."/>
            <person name="Ju M."/>
            <person name="Zhao R."/>
            <person name="Li G."/>
            <person name="Mu C."/>
            <person name="Tian Q."/>
            <person name="Mei H."/>
            <person name="Zhang T."/>
            <person name="Gao T."/>
            <person name="Zhang H."/>
        </authorList>
    </citation>
    <scope>NUCLEOTIDE SEQUENCE</scope>
    <source>
        <strain evidence="2">3651</strain>
    </source>
</reference>
<reference evidence="2" key="1">
    <citation type="submission" date="2020-06" db="EMBL/GenBank/DDBJ databases">
        <authorList>
            <person name="Li T."/>
            <person name="Hu X."/>
            <person name="Zhang T."/>
            <person name="Song X."/>
            <person name="Zhang H."/>
            <person name="Dai N."/>
            <person name="Sheng W."/>
            <person name="Hou X."/>
            <person name="Wei L."/>
        </authorList>
    </citation>
    <scope>NUCLEOTIDE SEQUENCE</scope>
    <source>
        <strain evidence="2">3651</strain>
        <tissue evidence="2">Leaf</tissue>
    </source>
</reference>
<dbReference type="EMBL" id="JACGWO010000001">
    <property type="protein sequence ID" value="KAK4438705.1"/>
    <property type="molecule type" value="Genomic_DNA"/>
</dbReference>
<protein>
    <recommendedName>
        <fullName evidence="1">Reverse transcriptase zinc-binding domain-containing protein</fullName>
    </recommendedName>
</protein>
<dbReference type="AlphaFoldDB" id="A0AAE1YXS2"/>
<name>A0AAE1YXS2_9LAMI</name>
<evidence type="ECO:0000313" key="2">
    <source>
        <dbReference type="EMBL" id="KAK4438705.1"/>
    </source>
</evidence>
<evidence type="ECO:0000259" key="1">
    <source>
        <dbReference type="Pfam" id="PF13966"/>
    </source>
</evidence>
<organism evidence="2 3">
    <name type="scientific">Sesamum alatum</name>
    <dbReference type="NCBI Taxonomy" id="300844"/>
    <lineage>
        <taxon>Eukaryota</taxon>
        <taxon>Viridiplantae</taxon>
        <taxon>Streptophyta</taxon>
        <taxon>Embryophyta</taxon>
        <taxon>Tracheophyta</taxon>
        <taxon>Spermatophyta</taxon>
        <taxon>Magnoliopsida</taxon>
        <taxon>eudicotyledons</taxon>
        <taxon>Gunneridae</taxon>
        <taxon>Pentapetalae</taxon>
        <taxon>asterids</taxon>
        <taxon>lamiids</taxon>
        <taxon>Lamiales</taxon>
        <taxon>Pedaliaceae</taxon>
        <taxon>Sesamum</taxon>
    </lineage>
</organism>
<evidence type="ECO:0000313" key="3">
    <source>
        <dbReference type="Proteomes" id="UP001293254"/>
    </source>
</evidence>
<keyword evidence="3" id="KW-1185">Reference proteome</keyword>
<dbReference type="Pfam" id="PF13966">
    <property type="entry name" value="zf-RVT"/>
    <property type="match status" value="1"/>
</dbReference>
<comment type="caution">
    <text evidence="2">The sequence shown here is derived from an EMBL/GenBank/DDBJ whole genome shotgun (WGS) entry which is preliminary data.</text>
</comment>
<accession>A0AAE1YXS2</accession>
<gene>
    <name evidence="2" type="ORF">Salat_0205000</name>
</gene>